<feature type="compositionally biased region" description="Polar residues" evidence="1">
    <location>
        <begin position="387"/>
        <end position="398"/>
    </location>
</feature>
<evidence type="ECO:0000313" key="3">
    <source>
        <dbReference type="Proteomes" id="UP000265515"/>
    </source>
</evidence>
<feature type="region of interest" description="Disordered" evidence="1">
    <location>
        <begin position="230"/>
        <end position="414"/>
    </location>
</feature>
<name>A0A388K9X2_CHABU</name>
<accession>A0A388K9X2</accession>
<feature type="compositionally biased region" description="Acidic residues" evidence="1">
    <location>
        <begin position="342"/>
        <end position="353"/>
    </location>
</feature>
<reference evidence="2 3" key="1">
    <citation type="journal article" date="2018" name="Cell">
        <title>The Chara Genome: Secondary Complexity and Implications for Plant Terrestrialization.</title>
        <authorList>
            <person name="Nishiyama T."/>
            <person name="Sakayama H."/>
            <person name="Vries J.D."/>
            <person name="Buschmann H."/>
            <person name="Saint-Marcoux D."/>
            <person name="Ullrich K.K."/>
            <person name="Haas F.B."/>
            <person name="Vanderstraeten L."/>
            <person name="Becker D."/>
            <person name="Lang D."/>
            <person name="Vosolsobe S."/>
            <person name="Rombauts S."/>
            <person name="Wilhelmsson P.K.I."/>
            <person name="Janitza P."/>
            <person name="Kern R."/>
            <person name="Heyl A."/>
            <person name="Rumpler F."/>
            <person name="Villalobos L.I.A.C."/>
            <person name="Clay J.M."/>
            <person name="Skokan R."/>
            <person name="Toyoda A."/>
            <person name="Suzuki Y."/>
            <person name="Kagoshima H."/>
            <person name="Schijlen E."/>
            <person name="Tajeshwar N."/>
            <person name="Catarino B."/>
            <person name="Hetherington A.J."/>
            <person name="Saltykova A."/>
            <person name="Bonnot C."/>
            <person name="Breuninger H."/>
            <person name="Symeonidi A."/>
            <person name="Radhakrishnan G.V."/>
            <person name="Van Nieuwerburgh F."/>
            <person name="Deforce D."/>
            <person name="Chang C."/>
            <person name="Karol K.G."/>
            <person name="Hedrich R."/>
            <person name="Ulvskov P."/>
            <person name="Glockner G."/>
            <person name="Delwiche C.F."/>
            <person name="Petrasek J."/>
            <person name="Van de Peer Y."/>
            <person name="Friml J."/>
            <person name="Beilby M."/>
            <person name="Dolan L."/>
            <person name="Kohara Y."/>
            <person name="Sugano S."/>
            <person name="Fujiyama A."/>
            <person name="Delaux P.-M."/>
            <person name="Quint M."/>
            <person name="TheiBen G."/>
            <person name="Hagemann M."/>
            <person name="Harholt J."/>
            <person name="Dunand C."/>
            <person name="Zachgo S."/>
            <person name="Langdale J."/>
            <person name="Maumus F."/>
            <person name="Straeten D.V.D."/>
            <person name="Gould S.B."/>
            <person name="Rensing S.A."/>
        </authorList>
    </citation>
    <scope>NUCLEOTIDE SEQUENCE [LARGE SCALE GENOMIC DNA]</scope>
    <source>
        <strain evidence="2 3">S276</strain>
    </source>
</reference>
<feature type="compositionally biased region" description="Basic and acidic residues" evidence="1">
    <location>
        <begin position="373"/>
        <end position="385"/>
    </location>
</feature>
<gene>
    <name evidence="2" type="ORF">CBR_g70739</name>
</gene>
<dbReference type="Proteomes" id="UP000265515">
    <property type="component" value="Unassembled WGS sequence"/>
</dbReference>
<dbReference type="AlphaFoldDB" id="A0A388K9X2"/>
<feature type="compositionally biased region" description="Basic and acidic residues" evidence="1">
    <location>
        <begin position="288"/>
        <end position="309"/>
    </location>
</feature>
<feature type="compositionally biased region" description="Polar residues" evidence="1">
    <location>
        <begin position="310"/>
        <end position="319"/>
    </location>
</feature>
<dbReference type="Gene3D" id="3.40.395.10">
    <property type="entry name" value="Adenoviral Proteinase, Chain A"/>
    <property type="match status" value="1"/>
</dbReference>
<dbReference type="EMBL" id="BFEA01000079">
    <property type="protein sequence ID" value="GBG66862.1"/>
    <property type="molecule type" value="Genomic_DNA"/>
</dbReference>
<keyword evidence="3" id="KW-1185">Reference proteome</keyword>
<organism evidence="2 3">
    <name type="scientific">Chara braunii</name>
    <name type="common">Braun's stonewort</name>
    <dbReference type="NCBI Taxonomy" id="69332"/>
    <lineage>
        <taxon>Eukaryota</taxon>
        <taxon>Viridiplantae</taxon>
        <taxon>Streptophyta</taxon>
        <taxon>Charophyceae</taxon>
        <taxon>Charales</taxon>
        <taxon>Characeae</taxon>
        <taxon>Chara</taxon>
    </lineage>
</organism>
<evidence type="ECO:0000256" key="1">
    <source>
        <dbReference type="SAM" id="MobiDB-lite"/>
    </source>
</evidence>
<dbReference type="Gramene" id="GBG66862">
    <property type="protein sequence ID" value="GBG66862"/>
    <property type="gene ID" value="CBR_g70739"/>
</dbReference>
<feature type="compositionally biased region" description="Basic and acidic residues" evidence="1">
    <location>
        <begin position="33"/>
        <end position="69"/>
    </location>
</feature>
<feature type="compositionally biased region" description="Acidic residues" evidence="1">
    <location>
        <begin position="361"/>
        <end position="372"/>
    </location>
</feature>
<proteinExistence type="predicted"/>
<comment type="caution">
    <text evidence="2">The sequence shown here is derived from an EMBL/GenBank/DDBJ whole genome shotgun (WGS) entry which is preliminary data.</text>
</comment>
<feature type="compositionally biased region" description="Basic and acidic residues" evidence="1">
    <location>
        <begin position="250"/>
        <end position="280"/>
    </location>
</feature>
<evidence type="ECO:0000313" key="2">
    <source>
        <dbReference type="EMBL" id="GBG66862.1"/>
    </source>
</evidence>
<sequence length="458" mass="51792">MRTTEEKKNVRDDSVAEVTIDCNQEKTISTKQENSERSKVETQKVDKGASHTEKRPQTTTREGEEATERTAAKCRIMTIEAMLERWEHLSQKDPWYNRMYLAATSGTIRSVNLANLSESCGKTTQAKKGENASSSSDGFELVDETNIYPLMWKGKREEIRLAEADVMCLVVGKWLNDNVMDMYLLSIYEEQLQGKDTATVHVCTTIWHPEVLANQKVEAVKGDGSCVRRTKGHVQKGWKENLGTTSQMRRGGEEGQKTIDLRGSEGVKAANTEKRYESRDTVGQTQRSDVKVSKLEGVEAANTEKRNVSRDTAGQTQRSDPYDETDDGEGRNDGTCDKGQSYEEDASNEEEDSEKGYNNIEDNDGEDKEEEDISRSSSREERCSEDNTQNTSRKTQGGRSHGRRQDSNANKQFVLKEKAIEGRKYAIYEKNKNIRTQMASRYVVLLRLLSLHASCAKW</sequence>
<protein>
    <submittedName>
        <fullName evidence="2">Uncharacterized protein</fullName>
    </submittedName>
</protein>
<feature type="region of interest" description="Disordered" evidence="1">
    <location>
        <begin position="26"/>
        <end position="69"/>
    </location>
</feature>